<dbReference type="Pfam" id="PF24324">
    <property type="entry name" value="MYND_ZMYND11_ZMYD8"/>
    <property type="match status" value="1"/>
</dbReference>
<feature type="compositionally biased region" description="Basic and acidic residues" evidence="14">
    <location>
        <begin position="401"/>
        <end position="425"/>
    </location>
</feature>
<evidence type="ECO:0000256" key="9">
    <source>
        <dbReference type="ARBA" id="ARBA00023117"/>
    </source>
</evidence>
<keyword evidence="4" id="KW-0479">Metal-binding</keyword>
<name>A0A7J7W1W3_MYOMY</name>
<feature type="compositionally biased region" description="Basic and acidic residues" evidence="14">
    <location>
        <begin position="451"/>
        <end position="491"/>
    </location>
</feature>
<keyword evidence="7" id="KW-0156">Chromatin regulator</keyword>
<dbReference type="InterPro" id="IPR021931">
    <property type="entry name" value="ZMYND8"/>
</dbReference>
<protein>
    <submittedName>
        <fullName evidence="17">Zinc finger MYND-type containing 8</fullName>
    </submittedName>
</protein>
<dbReference type="InterPro" id="IPR036427">
    <property type="entry name" value="Bromodomain-like_sf"/>
</dbReference>
<evidence type="ECO:0000256" key="5">
    <source>
        <dbReference type="ARBA" id="ARBA00022771"/>
    </source>
</evidence>
<evidence type="ECO:0000256" key="2">
    <source>
        <dbReference type="ARBA" id="ARBA00004286"/>
    </source>
</evidence>
<dbReference type="PANTHER" id="PTHR46453:SF3">
    <property type="entry name" value="MYND-TYPE ZINC FINGER-CONTAINING CHROMATIN READER ZMYND8"/>
    <property type="match status" value="1"/>
</dbReference>
<dbReference type="Pfam" id="PF12064">
    <property type="entry name" value="DUF3544"/>
    <property type="match status" value="1"/>
</dbReference>
<dbReference type="InterPro" id="IPR056987">
    <property type="entry name" value="ZMYND8_CC"/>
</dbReference>
<feature type="compositionally biased region" description="Basic and acidic residues" evidence="14">
    <location>
        <begin position="380"/>
        <end position="392"/>
    </location>
</feature>
<dbReference type="PROSITE" id="PS50865">
    <property type="entry name" value="ZF_MYND_2"/>
    <property type="match status" value="1"/>
</dbReference>
<gene>
    <name evidence="17" type="ORF">mMyoMyo1_020886</name>
</gene>
<evidence type="ECO:0000313" key="18">
    <source>
        <dbReference type="Proteomes" id="UP000527355"/>
    </source>
</evidence>
<feature type="compositionally biased region" description="Polar residues" evidence="14">
    <location>
        <begin position="868"/>
        <end position="886"/>
    </location>
</feature>
<dbReference type="EMBL" id="JABWUV010000009">
    <property type="protein sequence ID" value="KAF6331379.1"/>
    <property type="molecule type" value="Genomic_DNA"/>
</dbReference>
<dbReference type="PANTHER" id="PTHR46453">
    <property type="entry name" value="PROTEIN KINASE C-BINDING PROTEIN 1"/>
    <property type="match status" value="1"/>
</dbReference>
<dbReference type="GO" id="GO:0005634">
    <property type="term" value="C:nucleus"/>
    <property type="evidence" value="ECO:0007669"/>
    <property type="project" value="UniProtKB-SubCell"/>
</dbReference>
<feature type="region of interest" description="Disordered" evidence="14">
    <location>
        <begin position="623"/>
        <end position="668"/>
    </location>
</feature>
<evidence type="ECO:0000313" key="17">
    <source>
        <dbReference type="EMBL" id="KAF6331379.1"/>
    </source>
</evidence>
<evidence type="ECO:0000256" key="13">
    <source>
        <dbReference type="SAM" id="Coils"/>
    </source>
</evidence>
<feature type="compositionally biased region" description="Basic and acidic residues" evidence="14">
    <location>
        <begin position="513"/>
        <end position="533"/>
    </location>
</feature>
<dbReference type="Gene3D" id="1.20.920.10">
    <property type="entry name" value="Bromodomain-like"/>
    <property type="match status" value="1"/>
</dbReference>
<organism evidence="17 18">
    <name type="scientific">Myotis myotis</name>
    <name type="common">Greater mouse-eared bat</name>
    <name type="synonym">Vespertilio myotis</name>
    <dbReference type="NCBI Taxonomy" id="51298"/>
    <lineage>
        <taxon>Eukaryota</taxon>
        <taxon>Metazoa</taxon>
        <taxon>Chordata</taxon>
        <taxon>Craniata</taxon>
        <taxon>Vertebrata</taxon>
        <taxon>Euteleostomi</taxon>
        <taxon>Mammalia</taxon>
        <taxon>Eutheria</taxon>
        <taxon>Laurasiatheria</taxon>
        <taxon>Chiroptera</taxon>
        <taxon>Yangochiroptera</taxon>
        <taxon>Vespertilionidae</taxon>
        <taxon>Myotis</taxon>
    </lineage>
</organism>
<feature type="compositionally biased region" description="Basic and acidic residues" evidence="14">
    <location>
        <begin position="978"/>
        <end position="989"/>
    </location>
</feature>
<dbReference type="Gene3D" id="6.10.140.2220">
    <property type="match status" value="1"/>
</dbReference>
<feature type="region of interest" description="Disordered" evidence="14">
    <location>
        <begin position="868"/>
        <end position="989"/>
    </location>
</feature>
<feature type="compositionally biased region" description="Basic and acidic residues" evidence="14">
    <location>
        <begin position="957"/>
        <end position="968"/>
    </location>
</feature>
<keyword evidence="13" id="KW-0175">Coiled coil</keyword>
<dbReference type="InterPro" id="IPR057053">
    <property type="entry name" value="MYND_ZMYND11_ZMYD8"/>
</dbReference>
<keyword evidence="5 12" id="KW-0863">Zinc-finger</keyword>
<evidence type="ECO:0000256" key="12">
    <source>
        <dbReference type="PROSITE-ProRule" id="PRU00134"/>
    </source>
</evidence>
<dbReference type="CDD" id="cd20160">
    <property type="entry name" value="PWWP_PRKCBP1"/>
    <property type="match status" value="1"/>
</dbReference>
<dbReference type="Pfam" id="PF00855">
    <property type="entry name" value="PWWP"/>
    <property type="match status" value="1"/>
</dbReference>
<evidence type="ECO:0000256" key="11">
    <source>
        <dbReference type="ARBA" id="ARBA00023242"/>
    </source>
</evidence>
<dbReference type="InterPro" id="IPR002893">
    <property type="entry name" value="Znf_MYND"/>
</dbReference>
<evidence type="ECO:0000256" key="8">
    <source>
        <dbReference type="ARBA" id="ARBA00023015"/>
    </source>
</evidence>
<dbReference type="SUPFAM" id="SSF144232">
    <property type="entry name" value="HIT/MYND zinc finger-like"/>
    <property type="match status" value="1"/>
</dbReference>
<evidence type="ECO:0000259" key="15">
    <source>
        <dbReference type="PROSITE" id="PS50812"/>
    </source>
</evidence>
<feature type="compositionally biased region" description="Polar residues" evidence="14">
    <location>
        <begin position="919"/>
        <end position="943"/>
    </location>
</feature>
<dbReference type="AlphaFoldDB" id="A0A7J7W1W3"/>
<feature type="compositionally biased region" description="Polar residues" evidence="14">
    <location>
        <begin position="228"/>
        <end position="237"/>
    </location>
</feature>
<evidence type="ECO:0000256" key="7">
    <source>
        <dbReference type="ARBA" id="ARBA00022853"/>
    </source>
</evidence>
<feature type="region of interest" description="Disordered" evidence="14">
    <location>
        <begin position="378"/>
        <end position="611"/>
    </location>
</feature>
<dbReference type="GO" id="GO:0005737">
    <property type="term" value="C:cytoplasm"/>
    <property type="evidence" value="ECO:0007669"/>
    <property type="project" value="TreeGrafter"/>
</dbReference>
<feature type="compositionally biased region" description="Polar residues" evidence="14">
    <location>
        <begin position="623"/>
        <end position="633"/>
    </location>
</feature>
<feature type="compositionally biased region" description="Low complexity" evidence="14">
    <location>
        <begin position="639"/>
        <end position="660"/>
    </location>
</feature>
<dbReference type="VEuPathDB" id="HostDB:GeneID_118662769"/>
<dbReference type="GO" id="GO:0008270">
    <property type="term" value="F:zinc ion binding"/>
    <property type="evidence" value="ECO:0007669"/>
    <property type="project" value="UniProtKB-KW"/>
</dbReference>
<evidence type="ECO:0000256" key="3">
    <source>
        <dbReference type="ARBA" id="ARBA00022454"/>
    </source>
</evidence>
<keyword evidence="18" id="KW-1185">Reference proteome</keyword>
<evidence type="ECO:0000256" key="6">
    <source>
        <dbReference type="ARBA" id="ARBA00022833"/>
    </source>
</evidence>
<dbReference type="SUPFAM" id="SSF47370">
    <property type="entry name" value="Bromodomain"/>
    <property type="match status" value="1"/>
</dbReference>
<dbReference type="PROSITE" id="PS01360">
    <property type="entry name" value="ZF_MYND_1"/>
    <property type="match status" value="1"/>
</dbReference>
<dbReference type="GO" id="GO:0005694">
    <property type="term" value="C:chromosome"/>
    <property type="evidence" value="ECO:0007669"/>
    <property type="project" value="UniProtKB-SubCell"/>
</dbReference>
<dbReference type="GO" id="GO:0140006">
    <property type="term" value="F:histone H3 reader activity"/>
    <property type="evidence" value="ECO:0007669"/>
    <property type="project" value="UniProtKB-ARBA"/>
</dbReference>
<dbReference type="FunFam" id="2.30.30.140:FF:000003">
    <property type="entry name" value="Protein kinase C-binding protein 1 isoform C"/>
    <property type="match status" value="1"/>
</dbReference>
<accession>A0A7J7W1W3</accession>
<keyword evidence="9" id="KW-0103">Bromodomain</keyword>
<evidence type="ECO:0000256" key="4">
    <source>
        <dbReference type="ARBA" id="ARBA00022723"/>
    </source>
</evidence>
<keyword evidence="11" id="KW-0539">Nucleus</keyword>
<dbReference type="GO" id="GO:0003714">
    <property type="term" value="F:transcription corepressor activity"/>
    <property type="evidence" value="ECO:0007669"/>
    <property type="project" value="TreeGrafter"/>
</dbReference>
<dbReference type="Proteomes" id="UP000527355">
    <property type="component" value="Unassembled WGS sequence"/>
</dbReference>
<feature type="domain" description="PWWP" evidence="15">
    <location>
        <begin position="72"/>
        <end position="122"/>
    </location>
</feature>
<feature type="coiled-coil region" evidence="13">
    <location>
        <begin position="777"/>
        <end position="826"/>
    </location>
</feature>
<keyword evidence="8" id="KW-0805">Transcription regulation</keyword>
<dbReference type="Pfam" id="PF23460">
    <property type="entry name" value="ZMYND8_CC"/>
    <property type="match status" value="1"/>
</dbReference>
<keyword evidence="10" id="KW-0804">Transcription</keyword>
<feature type="domain" description="MYND-type" evidence="16">
    <location>
        <begin position="830"/>
        <end position="864"/>
    </location>
</feature>
<evidence type="ECO:0000256" key="1">
    <source>
        <dbReference type="ARBA" id="ARBA00004123"/>
    </source>
</evidence>
<feature type="compositionally biased region" description="Low complexity" evidence="14">
    <location>
        <begin position="887"/>
        <end position="905"/>
    </location>
</feature>
<comment type="caution">
    <text evidence="17">The sequence shown here is derived from an EMBL/GenBank/DDBJ whole genome shotgun (WGS) entry which is preliminary data.</text>
</comment>
<feature type="compositionally biased region" description="Low complexity" evidence="14">
    <location>
        <begin position="569"/>
        <end position="597"/>
    </location>
</feature>
<feature type="region of interest" description="Disordered" evidence="14">
    <location>
        <begin position="207"/>
        <end position="293"/>
    </location>
</feature>
<feature type="compositionally biased region" description="Basic and acidic residues" evidence="14">
    <location>
        <begin position="906"/>
        <end position="918"/>
    </location>
</feature>
<dbReference type="PROSITE" id="PS50812">
    <property type="entry name" value="PWWP"/>
    <property type="match status" value="1"/>
</dbReference>
<reference evidence="17 18" key="1">
    <citation type="journal article" date="2020" name="Nature">
        <title>Six reference-quality genomes reveal evolution of bat adaptations.</title>
        <authorList>
            <person name="Jebb D."/>
            <person name="Huang Z."/>
            <person name="Pippel M."/>
            <person name="Hughes G.M."/>
            <person name="Lavrichenko K."/>
            <person name="Devanna P."/>
            <person name="Winkler S."/>
            <person name="Jermiin L.S."/>
            <person name="Skirmuntt E.C."/>
            <person name="Katzourakis A."/>
            <person name="Burkitt-Gray L."/>
            <person name="Ray D.A."/>
            <person name="Sullivan K.A.M."/>
            <person name="Roscito J.G."/>
            <person name="Kirilenko B.M."/>
            <person name="Davalos L.M."/>
            <person name="Corthals A.P."/>
            <person name="Power M.L."/>
            <person name="Jones G."/>
            <person name="Ransome R.D."/>
            <person name="Dechmann D.K.N."/>
            <person name="Locatelli A.G."/>
            <person name="Puechmaille S.J."/>
            <person name="Fedrigo O."/>
            <person name="Jarvis E.D."/>
            <person name="Hiller M."/>
            <person name="Vernes S.C."/>
            <person name="Myers E.W."/>
            <person name="Teeling E.C."/>
        </authorList>
    </citation>
    <scope>NUCLEOTIDE SEQUENCE [LARGE SCALE GENOMIC DNA]</scope>
    <source>
        <strain evidence="17">MMyoMyo1</strain>
        <tissue evidence="17">Flight muscle</tissue>
    </source>
</reference>
<dbReference type="SUPFAM" id="SSF63748">
    <property type="entry name" value="Tudor/PWWP/MBT"/>
    <property type="match status" value="1"/>
</dbReference>
<proteinExistence type="predicted"/>
<comment type="subcellular location">
    <subcellularLocation>
        <location evidence="2">Chromosome</location>
    </subcellularLocation>
    <subcellularLocation>
        <location evidence="1">Nucleus</location>
    </subcellularLocation>
</comment>
<keyword evidence="3" id="KW-0158">Chromosome</keyword>
<dbReference type="SMART" id="SM00293">
    <property type="entry name" value="PWWP"/>
    <property type="match status" value="1"/>
</dbReference>
<dbReference type="Gene3D" id="2.30.30.140">
    <property type="match status" value="1"/>
</dbReference>
<dbReference type="FunFam" id="6.10.140.2220:FF:000002">
    <property type="entry name" value="Protein kinase C-binding protein 1 isoform C"/>
    <property type="match status" value="1"/>
</dbReference>
<evidence type="ECO:0000256" key="10">
    <source>
        <dbReference type="ARBA" id="ARBA00023163"/>
    </source>
</evidence>
<sequence>MYGCTEAFLADAKWILHNCIIYNGGNHKLTQIAKIVIKICEHEMNEIEVCPECYLAACQKRDNWFCEPCSNPHPLVWAKLKGFPFWPAKALRDKDGQVDARFFGQHDRAWVPINNCYLMSKEIPFSVKKTKSIFNSAMQEMEVYVENIRRKFGVFNYSPFRTPYTPNSQYQMLLDPSNPSAGAAKIDKQEKVKLNFDMTASPKILMSKPMLSGGTGRRISLSDMPRSPMSTNSSVHTGSDVEQDPDKKAMSSHFSASEESMDFLDKSTASPASMKMGQAGSLSGSPKPFSPQASTPIMTKADKTATTGSILNLNLDRSKAEMDLKELSESVQQQAAPVPLISPKRQIRSRFQLNLDKTIESCKAQLGINEISEDVYTAVEHSDSEDSEKSDSSDSEYISDDEQKSKNEPEDVEDKEGAQLDKELSAVKTKPKLASPVEIKEELKSASPPSEKADPGSVKEKASPPPEKDFSEKAKPSPHPTKDKLKGKDETDSPTVHLGLDSDSESELVIDLGEDHSGREGRKNKKEPKEPSPKQDVTLVVAKAPPLSTAAGSQSPPETPVLTRASSQTPTAGVTATTSTTSTVTAPAATATATITGSPVKKQRPLLPKETAPAVQRVVWNSSSKFQTSSQKWHMQKMQRQQQQQQQQQGQQQQPQSSQGTRYQTRQAVKAVQQKEITQSPSTSTITLVTSTQSSPLVTSSGATSTLASSINADLPIATASADVAADIAKYTSKMMDAIKGTMTEIYNDLSKNTTGSTIAEIRRLRIEIEKLQWLHQQELSEMKHNLELTMAEMRQSLEQERDRLIAEVKKQLEQEKQQAVDETKKKQWCASCKKEAIFYCCWNTSYCDYPCQQAHWPEHMKSCTQSATAPQQEADSESNTETLNKSSQGSSSSTQAAPSDTASASKEKETSAEKSKDSGSTLDLSGSRETPSSILLGSNQGSDHSRGSKSGGWSGSDEKRGSSRSEHNASASAKSLLPKESRLDPFWD</sequence>
<evidence type="ECO:0000259" key="16">
    <source>
        <dbReference type="PROSITE" id="PS50865"/>
    </source>
</evidence>
<keyword evidence="6" id="KW-0862">Zinc</keyword>
<evidence type="ECO:0000256" key="14">
    <source>
        <dbReference type="SAM" id="MobiDB-lite"/>
    </source>
</evidence>
<dbReference type="InterPro" id="IPR000313">
    <property type="entry name" value="PWWP_dom"/>
</dbReference>